<dbReference type="Gene3D" id="1.10.245.10">
    <property type="entry name" value="SWIB/MDM2 domain"/>
    <property type="match status" value="1"/>
</dbReference>
<evidence type="ECO:0000313" key="3">
    <source>
        <dbReference type="EMBL" id="KAK0514384.1"/>
    </source>
</evidence>
<name>A0AA39R668_9LECA</name>
<protein>
    <recommendedName>
        <fullName evidence="2">DM2 domain-containing protein</fullName>
    </recommendedName>
</protein>
<dbReference type="SUPFAM" id="SSF47592">
    <property type="entry name" value="SWIB/MDM2 domain"/>
    <property type="match status" value="1"/>
</dbReference>
<proteinExistence type="predicted"/>
<dbReference type="CDD" id="cd10568">
    <property type="entry name" value="SWIB_like"/>
    <property type="match status" value="1"/>
</dbReference>
<feature type="compositionally biased region" description="Polar residues" evidence="1">
    <location>
        <begin position="8"/>
        <end position="18"/>
    </location>
</feature>
<feature type="region of interest" description="Disordered" evidence="1">
    <location>
        <begin position="168"/>
        <end position="220"/>
    </location>
</feature>
<gene>
    <name evidence="3" type="ORF">JMJ35_003001</name>
</gene>
<feature type="compositionally biased region" description="Acidic residues" evidence="1">
    <location>
        <begin position="174"/>
        <end position="193"/>
    </location>
</feature>
<dbReference type="AlphaFoldDB" id="A0AA39R668"/>
<keyword evidence="4" id="KW-1185">Reference proteome</keyword>
<evidence type="ECO:0000259" key="2">
    <source>
        <dbReference type="PROSITE" id="PS51925"/>
    </source>
</evidence>
<reference evidence="3" key="1">
    <citation type="submission" date="2023-03" db="EMBL/GenBank/DDBJ databases">
        <title>Complete genome of Cladonia borealis.</title>
        <authorList>
            <person name="Park H."/>
        </authorList>
    </citation>
    <scope>NUCLEOTIDE SEQUENCE</scope>
    <source>
        <strain evidence="3">ANT050790</strain>
    </source>
</reference>
<dbReference type="PANTHER" id="PTHR13844">
    <property type="entry name" value="SWI/SNF-RELATED MATRIX-ASSOCIATED ACTIN-DEPENDENT REGULATOR OF CHROMATIN SUBFAMILY D"/>
    <property type="match status" value="1"/>
</dbReference>
<feature type="compositionally biased region" description="Polar residues" evidence="1">
    <location>
        <begin position="237"/>
        <end position="246"/>
    </location>
</feature>
<dbReference type="EMBL" id="JAFEKC020000005">
    <property type="protein sequence ID" value="KAK0514384.1"/>
    <property type="molecule type" value="Genomic_DNA"/>
</dbReference>
<dbReference type="Pfam" id="PF02201">
    <property type="entry name" value="SWIB"/>
    <property type="match status" value="1"/>
</dbReference>
<organism evidence="3 4">
    <name type="scientific">Cladonia borealis</name>
    <dbReference type="NCBI Taxonomy" id="184061"/>
    <lineage>
        <taxon>Eukaryota</taxon>
        <taxon>Fungi</taxon>
        <taxon>Dikarya</taxon>
        <taxon>Ascomycota</taxon>
        <taxon>Pezizomycotina</taxon>
        <taxon>Lecanoromycetes</taxon>
        <taxon>OSLEUM clade</taxon>
        <taxon>Lecanoromycetidae</taxon>
        <taxon>Lecanorales</taxon>
        <taxon>Lecanorineae</taxon>
        <taxon>Cladoniaceae</taxon>
        <taxon>Cladonia</taxon>
    </lineage>
</organism>
<feature type="region of interest" description="Disordered" evidence="1">
    <location>
        <begin position="234"/>
        <end position="256"/>
    </location>
</feature>
<accession>A0AA39R668</accession>
<evidence type="ECO:0000256" key="1">
    <source>
        <dbReference type="SAM" id="MobiDB-lite"/>
    </source>
</evidence>
<feature type="compositionally biased region" description="Basic and acidic residues" evidence="1">
    <location>
        <begin position="51"/>
        <end position="62"/>
    </location>
</feature>
<feature type="region of interest" description="Disordered" evidence="1">
    <location>
        <begin position="1"/>
        <end position="82"/>
    </location>
</feature>
<dbReference type="PROSITE" id="PS51925">
    <property type="entry name" value="SWIB_MDM2"/>
    <property type="match status" value="1"/>
</dbReference>
<comment type="caution">
    <text evidence="3">The sequence shown here is derived from an EMBL/GenBank/DDBJ whole genome shotgun (WGS) entry which is preliminary data.</text>
</comment>
<dbReference type="Proteomes" id="UP001166286">
    <property type="component" value="Unassembled WGS sequence"/>
</dbReference>
<dbReference type="InterPro" id="IPR019835">
    <property type="entry name" value="SWIB_domain"/>
</dbReference>
<feature type="domain" description="DM2" evidence="2">
    <location>
        <begin position="293"/>
        <end position="370"/>
    </location>
</feature>
<dbReference type="InterPro" id="IPR003121">
    <property type="entry name" value="SWIB_MDM2_domain"/>
</dbReference>
<evidence type="ECO:0000313" key="4">
    <source>
        <dbReference type="Proteomes" id="UP001166286"/>
    </source>
</evidence>
<dbReference type="SMART" id="SM00151">
    <property type="entry name" value="SWIB"/>
    <property type="match status" value="1"/>
</dbReference>
<dbReference type="InterPro" id="IPR036885">
    <property type="entry name" value="SWIB_MDM2_dom_sf"/>
</dbReference>
<sequence length="528" mass="59406">MNPAMQRQYATNYQQMPQQKPHHQASVRRPPGPMSTSHASHMQKPVNMVEEQQRENARRAAEQHALAKRRSEKPTDKNMPEGVEDLIVGDGVQQYKRLREVERKLDAVMMRKKLDQLESLHNAVKKYTTIRIWVSNTVENQPWQGAQMDENAFDFNMGVEATYKVKIEGRVIPDDEDEDASEKDSDDEEDGTDENPKAREGGTTSQPPNPSTPRTLPKTKLSHFFKSITIDFDRNKNLQPDGTTQIEWKRPPLPNPNGPGPMVYPAGADFDCLEFERKGDENINCTVNFYRDDNPERMQLSPALAAVLDTEEDDRPSVIMGLWEYIKAMGLSQDDDKRTFQCDDKLRAIFHQETFYFPHIPKAIIDHLTPLPPLSLPYTIRVDPDHHHTTPPIPTIYTLRLPIPPSHAPPPPSLHTLKQLSSYDEHLALLIQALGAAQRKHSFLKGYAKDPVRFLKRWMGSQKRDLEVVLGEGGRMEGEGAGAGAGAGGLGLGGEWRRGGEGGVWGTEQVREGVGLLVQKAGRDGRAF</sequence>